<sequence>MFNTKFGPFNGSTWESLCQQVFKRKYQAECYQQMPASPGDYGIEGYTSDTGWAFQCYCPEKHYERTELYDKQRDKITTDLRKLKDYAQELQTRLGSTKISRWVFVTPEIDRNALLAHAKAKEAEVRAWKLPILTDDFTVLLHDGDHYLVEINEVRAACGEALVFDDTAPVLAALTGQQEQYEINVHRKSGYRLAEKAQVPDFQTRVQLLSQRTIEQFLEADGYFRRVASASPITHVRLIRLINEYEQYVIETSATWSGTAEELTIQVRDGLAKIISDELAPEFDKANTLKVARYMTARWLAVCELDYG</sequence>
<dbReference type="RefSeq" id="WP_129195545.1">
    <property type="nucleotide sequence ID" value="NZ_CABHXI010000020.1"/>
</dbReference>
<name>A0ABX5QW54_9GAMM</name>
<dbReference type="Proteomes" id="UP000288804">
    <property type="component" value="Chromosome"/>
</dbReference>
<proteinExistence type="predicted"/>
<dbReference type="EMBL" id="CP032487">
    <property type="protein sequence ID" value="QAX77584.1"/>
    <property type="molecule type" value="Genomic_DNA"/>
</dbReference>
<evidence type="ECO:0000313" key="2">
    <source>
        <dbReference type="Proteomes" id="UP000288804"/>
    </source>
</evidence>
<organism evidence="1 2">
    <name type="scientific">Yersinia hibernica</name>
    <dbReference type="NCBI Taxonomy" id="2339259"/>
    <lineage>
        <taxon>Bacteria</taxon>
        <taxon>Pseudomonadati</taxon>
        <taxon>Pseudomonadota</taxon>
        <taxon>Gammaproteobacteria</taxon>
        <taxon>Enterobacterales</taxon>
        <taxon>Yersiniaceae</taxon>
        <taxon>Yersinia</taxon>
    </lineage>
</organism>
<protein>
    <submittedName>
        <fullName evidence="1">Uncharacterized protein</fullName>
    </submittedName>
</protein>
<reference evidence="2" key="1">
    <citation type="submission" date="2018-09" db="EMBL/GenBank/DDBJ databases">
        <title>Yersinia hibernicus sp. nov.</title>
        <authorList>
            <person name="Nguyen S.V."/>
            <person name="Mundanda D.M."/>
            <person name="Anes J."/>
            <person name="Fanning S."/>
        </authorList>
    </citation>
    <scope>NUCLEOTIDE SEQUENCE [LARGE SCALE GENOMIC DNA]</scope>
    <source>
        <strain evidence="2">CFS1934</strain>
    </source>
</reference>
<gene>
    <name evidence="1" type="ORF">D5F51_02830</name>
</gene>
<accession>A0ABX5QW54</accession>
<keyword evidence="2" id="KW-1185">Reference proteome</keyword>
<evidence type="ECO:0000313" key="1">
    <source>
        <dbReference type="EMBL" id="QAX77584.1"/>
    </source>
</evidence>